<accession>A0A919CGD6</accession>
<protein>
    <submittedName>
        <fullName evidence="1">Uncharacterized protein</fullName>
    </submittedName>
</protein>
<reference evidence="1" key="1">
    <citation type="journal article" date="2014" name="Int. J. Syst. Evol. Microbiol.">
        <title>Complete genome sequence of Corynebacterium casei LMG S-19264T (=DSM 44701T), isolated from a smear-ripened cheese.</title>
        <authorList>
            <consortium name="US DOE Joint Genome Institute (JGI-PGF)"/>
            <person name="Walter F."/>
            <person name="Albersmeier A."/>
            <person name="Kalinowski J."/>
            <person name="Ruckert C."/>
        </authorList>
    </citation>
    <scope>NUCLEOTIDE SEQUENCE</scope>
    <source>
        <strain evidence="1">JCM 4637</strain>
    </source>
</reference>
<reference evidence="1" key="2">
    <citation type="submission" date="2020-09" db="EMBL/GenBank/DDBJ databases">
        <authorList>
            <person name="Sun Q."/>
            <person name="Ohkuma M."/>
        </authorList>
    </citation>
    <scope>NUCLEOTIDE SEQUENCE</scope>
    <source>
        <strain evidence="1">JCM 4637</strain>
    </source>
</reference>
<gene>
    <name evidence="1" type="ORF">GCM10010334_80970</name>
</gene>
<dbReference type="AlphaFoldDB" id="A0A919CGD6"/>
<evidence type="ECO:0000313" key="2">
    <source>
        <dbReference type="Proteomes" id="UP000638353"/>
    </source>
</evidence>
<name>A0A919CGD6_9ACTN</name>
<dbReference type="Proteomes" id="UP000638353">
    <property type="component" value="Unassembled WGS sequence"/>
</dbReference>
<dbReference type="EMBL" id="BMVC01000029">
    <property type="protein sequence ID" value="GHD18288.1"/>
    <property type="molecule type" value="Genomic_DNA"/>
</dbReference>
<comment type="caution">
    <text evidence="1">The sequence shown here is derived from an EMBL/GenBank/DDBJ whole genome shotgun (WGS) entry which is preliminary data.</text>
</comment>
<proteinExistence type="predicted"/>
<evidence type="ECO:0000313" key="1">
    <source>
        <dbReference type="EMBL" id="GHD18288.1"/>
    </source>
</evidence>
<organism evidence="1 2">
    <name type="scientific">Streptomyces finlayi</name>
    <dbReference type="NCBI Taxonomy" id="67296"/>
    <lineage>
        <taxon>Bacteria</taxon>
        <taxon>Bacillati</taxon>
        <taxon>Actinomycetota</taxon>
        <taxon>Actinomycetes</taxon>
        <taxon>Kitasatosporales</taxon>
        <taxon>Streptomycetaceae</taxon>
        <taxon>Streptomyces</taxon>
    </lineage>
</organism>
<sequence>MRAGAAAPGPDQPRRLHLALPTQVQPAGPQARLPDEPDWDAVEEKVLAALSLDKPVTEHLAERLRGLDGGWKQLATRLQEAGPGANASIKVHTG</sequence>